<sequence>MNNLRKELEKIEIPQELNNRVTLGITLAKSEGKKKKKPIWIILATASILIAGAGLSFNGSQVTNAAETLLSQLFGSRENLSQTYPDEDPVKFDLMEQSLSIAQENLTEKEFADYTQLMKDLVEIKQVLEKEKRDPSGEESLKLKQIKQSMSTYESKLALLEAQQLESFTVTKPSYLPVGYVQSDESFAIINKGEDPVVSLSYINEHSVFDTQQLNINQTADIELQETGFFVQPETYSLYRHEFEFISNEDMSGMRVTVPDKGYKIILTTNDLSKEEMEKVLLSMIKNN</sequence>
<proteinExistence type="predicted"/>
<evidence type="ECO:0000256" key="2">
    <source>
        <dbReference type="SAM" id="Phobius"/>
    </source>
</evidence>
<gene>
    <name evidence="3" type="ORF">CHI12_08375</name>
</gene>
<accession>A0A268HE45</accession>
<feature type="coiled-coil region" evidence="1">
    <location>
        <begin position="114"/>
        <end position="163"/>
    </location>
</feature>
<keyword evidence="2" id="KW-0472">Membrane</keyword>
<dbReference type="Gene3D" id="1.10.3950.10">
    <property type="entry name" value="putative ecf-type sigma factor negative effector from bacillus cereus"/>
    <property type="match status" value="1"/>
</dbReference>
<feature type="transmembrane region" description="Helical" evidence="2">
    <location>
        <begin position="39"/>
        <end position="57"/>
    </location>
</feature>
<dbReference type="Proteomes" id="UP000216475">
    <property type="component" value="Unassembled WGS sequence"/>
</dbReference>
<protein>
    <submittedName>
        <fullName evidence="3">Uncharacterized protein</fullName>
    </submittedName>
</protein>
<keyword evidence="2" id="KW-1133">Transmembrane helix</keyword>
<dbReference type="RefSeq" id="WP_095269816.1">
    <property type="nucleotide sequence ID" value="NZ_NPBH01000030.1"/>
</dbReference>
<keyword evidence="2" id="KW-0812">Transmembrane</keyword>
<evidence type="ECO:0000313" key="3">
    <source>
        <dbReference type="EMBL" id="PAE08151.1"/>
    </source>
</evidence>
<dbReference type="EMBL" id="NPBH01000030">
    <property type="protein sequence ID" value="PAE08151.1"/>
    <property type="molecule type" value="Genomic_DNA"/>
</dbReference>
<name>A0A268HE45_9BACI</name>
<dbReference type="AlphaFoldDB" id="A0A268HE45"/>
<dbReference type="InterPro" id="IPR038267">
    <property type="entry name" value="ECF_sigma_eff"/>
</dbReference>
<keyword evidence="1" id="KW-0175">Coiled coil</keyword>
<organism evidence="3 4">
    <name type="scientific">Terribacillus saccharophilus</name>
    <dbReference type="NCBI Taxonomy" id="361277"/>
    <lineage>
        <taxon>Bacteria</taxon>
        <taxon>Bacillati</taxon>
        <taxon>Bacillota</taxon>
        <taxon>Bacilli</taxon>
        <taxon>Bacillales</taxon>
        <taxon>Bacillaceae</taxon>
        <taxon>Terribacillus</taxon>
    </lineage>
</organism>
<comment type="caution">
    <text evidence="3">The sequence shown here is derived from an EMBL/GenBank/DDBJ whole genome shotgun (WGS) entry which is preliminary data.</text>
</comment>
<evidence type="ECO:0000313" key="4">
    <source>
        <dbReference type="Proteomes" id="UP000216475"/>
    </source>
</evidence>
<evidence type="ECO:0000256" key="1">
    <source>
        <dbReference type="SAM" id="Coils"/>
    </source>
</evidence>
<reference evidence="3 4" key="1">
    <citation type="submission" date="2017-07" db="EMBL/GenBank/DDBJ databases">
        <title>Isolation and whole genome analysis of endospore-forming bacteria from heroin.</title>
        <authorList>
            <person name="Kalinowski J."/>
            <person name="Ahrens B."/>
            <person name="Al-Dilaimi A."/>
            <person name="Winkler A."/>
            <person name="Wibberg D."/>
            <person name="Schleenbecker U."/>
            <person name="Ruckert C."/>
            <person name="Wolfel R."/>
            <person name="Grass G."/>
        </authorList>
    </citation>
    <scope>NUCLEOTIDE SEQUENCE [LARGE SCALE GENOMIC DNA]</scope>
    <source>
        <strain evidence="3 4">7509</strain>
    </source>
</reference>